<name>A0A9W6MQS0_9HYPH</name>
<dbReference type="RefSeq" id="WP_204949613.1">
    <property type="nucleotide sequence ID" value="NZ_BSFF01000001.1"/>
</dbReference>
<evidence type="ECO:0000313" key="7">
    <source>
        <dbReference type="EMBL" id="MBM7851208.1"/>
    </source>
</evidence>
<dbReference type="PANTHER" id="PTHR35814">
    <property type="match status" value="1"/>
</dbReference>
<gene>
    <name evidence="6" type="ORF">GCM10008170_02850</name>
    <name evidence="7" type="ORF">JOD31_001433</name>
</gene>
<dbReference type="Proteomes" id="UP000758856">
    <property type="component" value="Unassembled WGS sequence"/>
</dbReference>
<reference evidence="6" key="1">
    <citation type="journal article" date="2014" name="Int. J. Syst. Evol. Microbiol.">
        <title>Complete genome sequence of Corynebacterium casei LMG S-19264T (=DSM 44701T), isolated from a smear-ripened cheese.</title>
        <authorList>
            <consortium name="US DOE Joint Genome Institute (JGI-PGF)"/>
            <person name="Walter F."/>
            <person name="Albersmeier A."/>
            <person name="Kalinowski J."/>
            <person name="Ruckert C."/>
        </authorList>
    </citation>
    <scope>NUCLEOTIDE SEQUENCE</scope>
    <source>
        <strain evidence="6">VKM B-1606</strain>
    </source>
</reference>
<evidence type="ECO:0000313" key="8">
    <source>
        <dbReference type="Proteomes" id="UP000758856"/>
    </source>
</evidence>
<organism evidence="6 9">
    <name type="scientific">Methylopila capsulata</name>
    <dbReference type="NCBI Taxonomy" id="61654"/>
    <lineage>
        <taxon>Bacteria</taxon>
        <taxon>Pseudomonadati</taxon>
        <taxon>Pseudomonadota</taxon>
        <taxon>Alphaproteobacteria</taxon>
        <taxon>Hyphomicrobiales</taxon>
        <taxon>Methylopilaceae</taxon>
        <taxon>Methylopila</taxon>
    </lineage>
</organism>
<reference evidence="6" key="3">
    <citation type="submission" date="2023-01" db="EMBL/GenBank/DDBJ databases">
        <authorList>
            <person name="Sun Q."/>
            <person name="Evtushenko L."/>
        </authorList>
    </citation>
    <scope>NUCLEOTIDE SEQUENCE</scope>
    <source>
        <strain evidence="6">VKM B-1606</strain>
    </source>
</reference>
<feature type="transmembrane region" description="Helical" evidence="5">
    <location>
        <begin position="113"/>
        <end position="132"/>
    </location>
</feature>
<evidence type="ECO:0000256" key="4">
    <source>
        <dbReference type="ARBA" id="ARBA00023136"/>
    </source>
</evidence>
<evidence type="ECO:0000256" key="2">
    <source>
        <dbReference type="ARBA" id="ARBA00022692"/>
    </source>
</evidence>
<proteinExistence type="predicted"/>
<evidence type="ECO:0000256" key="3">
    <source>
        <dbReference type="ARBA" id="ARBA00022989"/>
    </source>
</evidence>
<evidence type="ECO:0000313" key="9">
    <source>
        <dbReference type="Proteomes" id="UP001143400"/>
    </source>
</evidence>
<dbReference type="PANTHER" id="PTHR35814:SF1">
    <property type="entry name" value="GLUTATHIONE S-TRANSFERASE-RELATED"/>
    <property type="match status" value="1"/>
</dbReference>
<dbReference type="SUPFAM" id="SSF161084">
    <property type="entry name" value="MAPEG domain-like"/>
    <property type="match status" value="1"/>
</dbReference>
<keyword evidence="4 5" id="KW-0472">Membrane</keyword>
<dbReference type="EMBL" id="JAFBCY010000002">
    <property type="protein sequence ID" value="MBM7851208.1"/>
    <property type="molecule type" value="Genomic_DNA"/>
</dbReference>
<protein>
    <submittedName>
        <fullName evidence="7">Membrane protein YecN with MAPEG domain</fullName>
    </submittedName>
</protein>
<evidence type="ECO:0000256" key="5">
    <source>
        <dbReference type="SAM" id="Phobius"/>
    </source>
</evidence>
<dbReference type="GO" id="GO:0016020">
    <property type="term" value="C:membrane"/>
    <property type="evidence" value="ECO:0007669"/>
    <property type="project" value="UniProtKB-SubCell"/>
</dbReference>
<accession>A0A9W6MQS0</accession>
<dbReference type="InterPro" id="IPR023352">
    <property type="entry name" value="MAPEG-like_dom_sf"/>
</dbReference>
<comment type="caution">
    <text evidence="6">The sequence shown here is derived from an EMBL/GenBank/DDBJ whole genome shotgun (WGS) entry which is preliminary data.</text>
</comment>
<evidence type="ECO:0000256" key="1">
    <source>
        <dbReference type="ARBA" id="ARBA00004370"/>
    </source>
</evidence>
<sequence length="133" mass="13811">MSPLVFPALTAFYSALLALLFVGLSAWVVAGRVGDNALHGDGGHEGLAKRIRAHGNFAEYVPFALLLVGFYEAGGGSTGLVRGLLIALLVARLLHPVGMFAPKNTPTQFVCRGGGIIVTFAVLAIAAVALLLR</sequence>
<dbReference type="InterPro" id="IPR001129">
    <property type="entry name" value="Membr-assoc_MAPEG"/>
</dbReference>
<keyword evidence="3 5" id="KW-1133">Transmembrane helix</keyword>
<dbReference type="Gene3D" id="1.20.120.550">
    <property type="entry name" value="Membrane associated eicosanoid/glutathione metabolism-like domain"/>
    <property type="match status" value="1"/>
</dbReference>
<reference evidence="7 8" key="2">
    <citation type="submission" date="2021-01" db="EMBL/GenBank/DDBJ databases">
        <title>Genomic Encyclopedia of Type Strains, Phase IV (KMG-IV): sequencing the most valuable type-strain genomes for metagenomic binning, comparative biology and taxonomic classification.</title>
        <authorList>
            <person name="Goeker M."/>
        </authorList>
    </citation>
    <scope>NUCLEOTIDE SEQUENCE [LARGE SCALE GENOMIC DNA]</scope>
    <source>
        <strain evidence="7 8">DSM 6130</strain>
    </source>
</reference>
<comment type="subcellular location">
    <subcellularLocation>
        <location evidence="1">Membrane</location>
    </subcellularLocation>
</comment>
<keyword evidence="8" id="KW-1185">Reference proteome</keyword>
<evidence type="ECO:0000313" key="6">
    <source>
        <dbReference type="EMBL" id="GLK54266.1"/>
    </source>
</evidence>
<dbReference type="EMBL" id="BSFF01000001">
    <property type="protein sequence ID" value="GLK54266.1"/>
    <property type="molecule type" value="Genomic_DNA"/>
</dbReference>
<dbReference type="AlphaFoldDB" id="A0A9W6MQS0"/>
<dbReference type="Proteomes" id="UP001143400">
    <property type="component" value="Unassembled WGS sequence"/>
</dbReference>
<keyword evidence="2 5" id="KW-0812">Transmembrane</keyword>
<dbReference type="Pfam" id="PF01124">
    <property type="entry name" value="MAPEG"/>
    <property type="match status" value="1"/>
</dbReference>